<dbReference type="AlphaFoldDB" id="A0A923S5Z1"/>
<dbReference type="GO" id="GO:0008168">
    <property type="term" value="F:methyltransferase activity"/>
    <property type="evidence" value="ECO:0007669"/>
    <property type="project" value="UniProtKB-KW"/>
</dbReference>
<dbReference type="GO" id="GO:0032259">
    <property type="term" value="P:methylation"/>
    <property type="evidence" value="ECO:0007669"/>
    <property type="project" value="UniProtKB-KW"/>
</dbReference>
<name>A0A923S5Z1_9FIRM</name>
<comment type="caution">
    <text evidence="1">The sequence shown here is derived from an EMBL/GenBank/DDBJ whole genome shotgun (WGS) entry which is preliminary data.</text>
</comment>
<evidence type="ECO:0000313" key="2">
    <source>
        <dbReference type="Proteomes" id="UP000620327"/>
    </source>
</evidence>
<dbReference type="EC" id="2.1.1.-" evidence="1"/>
<accession>A0A923S5Z1</accession>
<dbReference type="EMBL" id="JACOQI010000001">
    <property type="protein sequence ID" value="MBC5769026.1"/>
    <property type="molecule type" value="Genomic_DNA"/>
</dbReference>
<proteinExistence type="predicted"/>
<dbReference type="Proteomes" id="UP000620327">
    <property type="component" value="Unassembled WGS sequence"/>
</dbReference>
<dbReference type="NCBIfam" id="NF038110">
    <property type="entry name" value="Lys_methyl_FliB"/>
    <property type="match status" value="1"/>
</dbReference>
<dbReference type="RefSeq" id="WP_187013416.1">
    <property type="nucleotide sequence ID" value="NZ_JACOQI010000001.1"/>
</dbReference>
<keyword evidence="1" id="KW-0808">Transferase</keyword>
<evidence type="ECO:0000313" key="1">
    <source>
        <dbReference type="EMBL" id="MBC5769026.1"/>
    </source>
</evidence>
<keyword evidence="1" id="KW-0969">Cilium</keyword>
<keyword evidence="1" id="KW-0282">Flagellum</keyword>
<reference evidence="1" key="1">
    <citation type="submission" date="2020-08" db="EMBL/GenBank/DDBJ databases">
        <title>Genome public.</title>
        <authorList>
            <person name="Liu C."/>
            <person name="Sun Q."/>
        </authorList>
    </citation>
    <scope>NUCLEOTIDE SEQUENCE</scope>
    <source>
        <strain evidence="1">BX15</strain>
    </source>
</reference>
<sequence length="344" mass="38660">MLVRIPDYFDQFACLAGACPHSCCIGWEVVLDEDTVRRYQQLPGALGERLRDAMALDGEDVCFPLDGRRCPFLNQENLCDIHCALGPEATSVTCQEHPRFIEDYGPFQEITLSAACPKANELLLGTRDPLTFSERQDNQPTEDGDEWLDWLVPLRDRLLDLLRDRSRPLKARLRDFLLITGEAQQLFDSENMAELAAFCTGSLAISAETDAGSGSWEAAACRCLQDLEILEPDWLALLKQWEQAPELPSFAPQDPEKLERIAVYFAFRYLLKAVNDGDLLGRAQFCALGVLVTDRLSRFVGLPEALRLFSREIEHNEENLDTLLEQFWQTEGLSLSALLAAFGG</sequence>
<keyword evidence="2" id="KW-1185">Reference proteome</keyword>
<keyword evidence="1" id="KW-0489">Methyltransferase</keyword>
<keyword evidence="1" id="KW-0966">Cell projection</keyword>
<protein>
    <submittedName>
        <fullName evidence="1">Flagellin lysine-N-methylase</fullName>
        <ecNumber evidence="1">2.1.1.-</ecNumber>
    </submittedName>
</protein>
<organism evidence="1 2">
    <name type="scientific">Dysosmobacter segnis</name>
    <dbReference type="NCBI Taxonomy" id="2763042"/>
    <lineage>
        <taxon>Bacteria</taxon>
        <taxon>Bacillati</taxon>
        <taxon>Bacillota</taxon>
        <taxon>Clostridia</taxon>
        <taxon>Eubacteriales</taxon>
        <taxon>Oscillospiraceae</taxon>
        <taxon>Dysosmobacter</taxon>
    </lineage>
</organism>
<gene>
    <name evidence="1" type="primary">fliB</name>
    <name evidence="1" type="ORF">H8Z83_01505</name>
</gene>